<dbReference type="Proteomes" id="UP000747013">
    <property type="component" value="Unassembled WGS sequence"/>
</dbReference>
<evidence type="ECO:0000313" key="3">
    <source>
        <dbReference type="Proteomes" id="UP000747013"/>
    </source>
</evidence>
<reference evidence="2" key="1">
    <citation type="journal article" date="2021" name="PeerJ">
        <title>Extensive microbial diversity within the chicken gut microbiome revealed by metagenomics and culture.</title>
        <authorList>
            <person name="Gilroy R."/>
            <person name="Ravi A."/>
            <person name="Getino M."/>
            <person name="Pursley I."/>
            <person name="Horton D.L."/>
            <person name="Alikhan N.F."/>
            <person name="Baker D."/>
            <person name="Gharbi K."/>
            <person name="Hall N."/>
            <person name="Watson M."/>
            <person name="Adriaenssens E.M."/>
            <person name="Foster-Nyarko E."/>
            <person name="Jarju S."/>
            <person name="Secka A."/>
            <person name="Antonio M."/>
            <person name="Oren A."/>
            <person name="Chaudhuri R.R."/>
            <person name="La Ragione R."/>
            <person name="Hildebrand F."/>
            <person name="Pallen M.J."/>
        </authorList>
    </citation>
    <scope>NUCLEOTIDE SEQUENCE</scope>
    <source>
        <strain evidence="2">7886</strain>
    </source>
</reference>
<dbReference type="Pfam" id="PF04233">
    <property type="entry name" value="Phage_Mu_F"/>
    <property type="match status" value="1"/>
</dbReference>
<name>A0A921HQ33_9LACO</name>
<evidence type="ECO:0000313" key="2">
    <source>
        <dbReference type="EMBL" id="HJF85881.1"/>
    </source>
</evidence>
<accession>A0A921HQ33</accession>
<gene>
    <name evidence="2" type="ORF">K8V88_00420</name>
</gene>
<dbReference type="InterPro" id="IPR006528">
    <property type="entry name" value="Phage_head_morphogenesis_dom"/>
</dbReference>
<feature type="domain" description="Phage head morphogenesis" evidence="1">
    <location>
        <begin position="198"/>
        <end position="305"/>
    </location>
</feature>
<sequence>MADVSKATQMNNGLAIQVYNEQSCLLMEKRMRTAYQSAIDELQKELDDFYEKYATNNKIDLQVAKQKLSLSDSENVKDLAEQYKQLLSKKNIGVRTQKKLDEIAAKTKVSRLEQLLVNCTKQAAEVGIKAKDEMIDVGSLMYKDGFGHTMFNIQKTVGMGVNFNMPSARVIKTASNVEWLGATFTDRTGYTLDRLTNNIEQIIPQLFIQGKNADEFGKAIAKQFNMSENAAKRDMRTLTTLITNQASILAYNNCEMVDEFEFVATLDGRTSDKCRAMDGKRFKLNEAAPFVNQPPLHYNCRSTTIPYFEDLDEYNPSERVARDEQGKTYMVPANMSYREWCTKHAQGLYANSDKTDWNYEPEKVLAYERIVDERRKLKALQEDRVVYQDSDFVVDHDISNYSEEEINELIDIFGGNQAYNLILDAERAFKNNSDYGEAIYNIPLIGDAESAFKDGEYRFGGVFTVDRPNLMQSLAGNRRLYLSVESIFNAYRSMNNEKLPKALRDMGHENFNIVVDNIVKGLRSNNGLIRYIDERKQSIFLDLFSDKLIDKDGNINIFINLPDLIENNVVKFKNISDPLDKSGVYAKLDVLTSKYQTQKITRNEYTNALADFFLELDDKQKAQFIYDIGRPLLDRKTFKIKYLADVDGNDLSWDPKLLKPKINEYIINKEQLNVLFYDTIKGSYAVINGSLKGFDEFINGEKFDSRQQLQEKVNETMTRINNIRKELKADKTANILSAKDYNDIIGNLHKYYEMLNDEYDILNEKSSYQKYVKVMGLNEKPQTMSRKDFESYTKKNKDLPVFYRAVTDAGPTGTAGGITRGKYLRRGILNDLMYGSQQYIGDGIYGDGLYFSTQPTHKNYGGFSGSANEAIDRKYMIKATFKSSTKKILYDDLEKMIDEYKEKGYNITDPSSFARSLGYHVIQAHKDGESEIYYNIIDRSCLVVQDVDKSNEVEIKKKRERKIIDIKQTKQKISDNVKQQMPTYDKTTINNIKKAVNDG</sequence>
<comment type="caution">
    <text evidence="2">The sequence shown here is derived from an EMBL/GenBank/DDBJ whole genome shotgun (WGS) entry which is preliminary data.</text>
</comment>
<dbReference type="AlphaFoldDB" id="A0A921HQ33"/>
<proteinExistence type="predicted"/>
<feature type="non-terminal residue" evidence="2">
    <location>
        <position position="999"/>
    </location>
</feature>
<dbReference type="NCBIfam" id="TIGR01641">
    <property type="entry name" value="phageSPP1_gp7"/>
    <property type="match status" value="1"/>
</dbReference>
<organism evidence="2 3">
    <name type="scientific">Companilactobacillus farciminis</name>
    <dbReference type="NCBI Taxonomy" id="1612"/>
    <lineage>
        <taxon>Bacteria</taxon>
        <taxon>Bacillati</taxon>
        <taxon>Bacillota</taxon>
        <taxon>Bacilli</taxon>
        <taxon>Lactobacillales</taxon>
        <taxon>Lactobacillaceae</taxon>
        <taxon>Companilactobacillus</taxon>
    </lineage>
</organism>
<evidence type="ECO:0000259" key="1">
    <source>
        <dbReference type="Pfam" id="PF04233"/>
    </source>
</evidence>
<reference evidence="2" key="2">
    <citation type="submission" date="2021-09" db="EMBL/GenBank/DDBJ databases">
        <authorList>
            <person name="Gilroy R."/>
        </authorList>
    </citation>
    <scope>NUCLEOTIDE SEQUENCE</scope>
    <source>
        <strain evidence="2">7886</strain>
    </source>
</reference>
<dbReference type="EMBL" id="DYWC01000014">
    <property type="protein sequence ID" value="HJF85881.1"/>
    <property type="molecule type" value="Genomic_DNA"/>
</dbReference>
<protein>
    <submittedName>
        <fullName evidence="2">Minor capsid protein</fullName>
    </submittedName>
</protein>